<gene>
    <name evidence="2" type="ORF">QBC33DRAFT_138265</name>
</gene>
<evidence type="ECO:0000256" key="1">
    <source>
        <dbReference type="SAM" id="MobiDB-lite"/>
    </source>
</evidence>
<dbReference type="GO" id="GO:0006364">
    <property type="term" value="P:rRNA processing"/>
    <property type="evidence" value="ECO:0007669"/>
    <property type="project" value="InterPro"/>
</dbReference>
<dbReference type="RefSeq" id="XP_060282020.1">
    <property type="nucleotide sequence ID" value="XM_060422094.1"/>
</dbReference>
<organism evidence="2 3">
    <name type="scientific">Phialemonium atrogriseum</name>
    <dbReference type="NCBI Taxonomy" id="1093897"/>
    <lineage>
        <taxon>Eukaryota</taxon>
        <taxon>Fungi</taxon>
        <taxon>Dikarya</taxon>
        <taxon>Ascomycota</taxon>
        <taxon>Pezizomycotina</taxon>
        <taxon>Sordariomycetes</taxon>
        <taxon>Sordariomycetidae</taxon>
        <taxon>Cephalothecales</taxon>
        <taxon>Cephalothecaceae</taxon>
        <taxon>Phialemonium</taxon>
    </lineage>
</organism>
<name>A0AAJ0FFR6_9PEZI</name>
<feature type="region of interest" description="Disordered" evidence="1">
    <location>
        <begin position="101"/>
        <end position="127"/>
    </location>
</feature>
<dbReference type="GeneID" id="85305281"/>
<proteinExistence type="predicted"/>
<dbReference type="PANTHER" id="PTHR28272:SF1">
    <property type="entry name" value="RIBONUCLEASES P_MRP PROTEIN SUBUNIT POP3"/>
    <property type="match status" value="1"/>
</dbReference>
<comment type="caution">
    <text evidence="2">The sequence shown here is derived from an EMBL/GenBank/DDBJ whole genome shotgun (WGS) entry which is preliminary data.</text>
</comment>
<dbReference type="AlphaFoldDB" id="A0AAJ0FFR6"/>
<dbReference type="InterPro" id="IPR013241">
    <property type="entry name" value="RNase_P_Pop3"/>
</dbReference>
<dbReference type="GO" id="GO:0008033">
    <property type="term" value="P:tRNA processing"/>
    <property type="evidence" value="ECO:0007669"/>
    <property type="project" value="InterPro"/>
</dbReference>
<reference evidence="2" key="1">
    <citation type="submission" date="2023-06" db="EMBL/GenBank/DDBJ databases">
        <title>Genome-scale phylogeny and comparative genomics of the fungal order Sordariales.</title>
        <authorList>
            <consortium name="Lawrence Berkeley National Laboratory"/>
            <person name="Hensen N."/>
            <person name="Bonometti L."/>
            <person name="Westerberg I."/>
            <person name="Brannstrom I.O."/>
            <person name="Guillou S."/>
            <person name="Cros-Aarteil S."/>
            <person name="Calhoun S."/>
            <person name="Haridas S."/>
            <person name="Kuo A."/>
            <person name="Mondo S."/>
            <person name="Pangilinan J."/>
            <person name="Riley R."/>
            <person name="Labutti K."/>
            <person name="Andreopoulos B."/>
            <person name="Lipzen A."/>
            <person name="Chen C."/>
            <person name="Yanf M."/>
            <person name="Daum C."/>
            <person name="Ng V."/>
            <person name="Clum A."/>
            <person name="Steindorff A."/>
            <person name="Ohm R."/>
            <person name="Martin F."/>
            <person name="Silar P."/>
            <person name="Natvig D."/>
            <person name="Lalanne C."/>
            <person name="Gautier V."/>
            <person name="Ament-Velasquez S.L."/>
            <person name="Kruys A."/>
            <person name="Hutchinson M.I."/>
            <person name="Powell A.J."/>
            <person name="Barry K."/>
            <person name="Miller A.N."/>
            <person name="Grigoriev I.V."/>
            <person name="Debuchy R."/>
            <person name="Gladieux P."/>
            <person name="Thoren M.H."/>
            <person name="Johannesson H."/>
        </authorList>
    </citation>
    <scope>NUCLEOTIDE SEQUENCE</scope>
    <source>
        <strain evidence="2">8032-3</strain>
    </source>
</reference>
<dbReference type="Proteomes" id="UP001244011">
    <property type="component" value="Unassembled WGS sequence"/>
</dbReference>
<feature type="compositionally biased region" description="Pro residues" evidence="1">
    <location>
        <begin position="73"/>
        <end position="82"/>
    </location>
</feature>
<dbReference type="GO" id="GO:0000172">
    <property type="term" value="C:ribonuclease MRP complex"/>
    <property type="evidence" value="ECO:0007669"/>
    <property type="project" value="TreeGrafter"/>
</dbReference>
<protein>
    <submittedName>
        <fullName evidence="2">Uncharacterized protein</fullName>
    </submittedName>
</protein>
<feature type="compositionally biased region" description="Basic residues" evidence="1">
    <location>
        <begin position="53"/>
        <end position="63"/>
    </location>
</feature>
<evidence type="ECO:0000313" key="2">
    <source>
        <dbReference type="EMBL" id="KAK1765807.1"/>
    </source>
</evidence>
<dbReference type="Pfam" id="PF08228">
    <property type="entry name" value="RNase_P_pop3"/>
    <property type="match status" value="1"/>
</dbReference>
<sequence length="247" mass="26872">MERTKIIHQLDTPFSTAHWPQINQEDQAAILELLCNLLSPLGQYRKSFITPSKGKRDKSRKRKSRDDSVSHPAVPPAVPPTPELATSLDVGLAKISRSLEKLSSRATPSHSTGGEDQEDKKTSASPGPGPYAVVFVARSGQSSAFHSHFPQMVATASSCLPEGQSIRLVGFSRACEDRLSSCLGIPRVSCIGLREGSQLAKGIIEFVRDHVPPVDVPWLREARDGQFLKPKINACETTVGVKRPKTS</sequence>
<feature type="compositionally biased region" description="Polar residues" evidence="1">
    <location>
        <begin position="104"/>
        <end position="114"/>
    </location>
</feature>
<feature type="region of interest" description="Disordered" evidence="1">
    <location>
        <begin position="47"/>
        <end position="84"/>
    </location>
</feature>
<dbReference type="GO" id="GO:0004526">
    <property type="term" value="F:ribonuclease P activity"/>
    <property type="evidence" value="ECO:0007669"/>
    <property type="project" value="TreeGrafter"/>
</dbReference>
<dbReference type="GO" id="GO:0034965">
    <property type="term" value="P:intronic box C/D snoRNA processing"/>
    <property type="evidence" value="ECO:0007669"/>
    <property type="project" value="TreeGrafter"/>
</dbReference>
<dbReference type="EMBL" id="MU839014">
    <property type="protein sequence ID" value="KAK1765807.1"/>
    <property type="molecule type" value="Genomic_DNA"/>
</dbReference>
<dbReference type="GO" id="GO:0000171">
    <property type="term" value="F:ribonuclease MRP activity"/>
    <property type="evidence" value="ECO:0007669"/>
    <property type="project" value="TreeGrafter"/>
</dbReference>
<evidence type="ECO:0000313" key="3">
    <source>
        <dbReference type="Proteomes" id="UP001244011"/>
    </source>
</evidence>
<dbReference type="GO" id="GO:0005829">
    <property type="term" value="C:cytosol"/>
    <property type="evidence" value="ECO:0007669"/>
    <property type="project" value="TreeGrafter"/>
</dbReference>
<keyword evidence="3" id="KW-1185">Reference proteome</keyword>
<accession>A0AAJ0FFR6</accession>
<dbReference type="GO" id="GO:0005655">
    <property type="term" value="C:nucleolar ribonuclease P complex"/>
    <property type="evidence" value="ECO:0007669"/>
    <property type="project" value="TreeGrafter"/>
</dbReference>
<dbReference type="PANTHER" id="PTHR28272">
    <property type="entry name" value="RIBONUCLEASES P/MRP PROTEIN SUBUNIT POP3"/>
    <property type="match status" value="1"/>
</dbReference>